<dbReference type="Pfam" id="PF00144">
    <property type="entry name" value="Beta-lactamase"/>
    <property type="match status" value="1"/>
</dbReference>
<dbReference type="SUPFAM" id="SSF56601">
    <property type="entry name" value="beta-lactamase/transpeptidase-like"/>
    <property type="match status" value="1"/>
</dbReference>
<dbReference type="Proteomes" id="UP001267290">
    <property type="component" value="Unassembled WGS sequence"/>
</dbReference>
<gene>
    <name evidence="2" type="ORF">J2736_003126</name>
</gene>
<sequence length="483" mass="53895">MEKAQIQFERISPEKAGIASDAVLAFVEKVEELGIPLHSFMLLRSGRLVAEGYYSPFQADHLHPIFSVSKSVTSAAIGIAIGEGLLKLTDRVVDFFPEKLEDEVHPYTAMMTIEHLLLMATVHPRSTHKQQADDWVKVFLNTPPSKMPGTSFAYDTTGTHTLAAIVHKVTGTSVLAYLRPRLFDPLGMGELWWENCPSGINKGGSGLHCTTDALARFGQLYLQDGVWNNVRILPEGWVERSTGNRIGTYGTRFMLDGKLGYGYKFWRIRNNGYCAFGMGGQLVIVLPDQEVVLVTTANTLEYKDGQALIFECFWSTIYASLIENDGASLAPNVPAENALQQRLTTLKLFMPEGKVSSPLLGNISGRRWILEPNQYDYEACEFELEGEEPGLYFYKEGKRVDLRFGLGDWTPGVDPIMHTDSTSYGAAVWTDERTLVVTVHIVHPLQMFTFTCRFQEQDSLSVQIVPAGIQLNEHDGHLSGHLR</sequence>
<organism evidence="2 3">
    <name type="scientific">Paenibacillus qinlingensis</name>
    <dbReference type="NCBI Taxonomy" id="1837343"/>
    <lineage>
        <taxon>Bacteria</taxon>
        <taxon>Bacillati</taxon>
        <taxon>Bacillota</taxon>
        <taxon>Bacilli</taxon>
        <taxon>Bacillales</taxon>
        <taxon>Paenibacillaceae</taxon>
        <taxon>Paenibacillus</taxon>
    </lineage>
</organism>
<protein>
    <submittedName>
        <fullName evidence="2">CubicO group peptidase (Beta-lactamase class C family)</fullName>
    </submittedName>
</protein>
<name>A0ABU1NWS8_9BACL</name>
<dbReference type="InterPro" id="IPR012338">
    <property type="entry name" value="Beta-lactam/transpept-like"/>
</dbReference>
<evidence type="ECO:0000313" key="2">
    <source>
        <dbReference type="EMBL" id="MDR6551937.1"/>
    </source>
</evidence>
<feature type="domain" description="Beta-lactamase-related" evidence="1">
    <location>
        <begin position="28"/>
        <end position="303"/>
    </location>
</feature>
<comment type="caution">
    <text evidence="2">The sequence shown here is derived from an EMBL/GenBank/DDBJ whole genome shotgun (WGS) entry which is preliminary data.</text>
</comment>
<keyword evidence="3" id="KW-1185">Reference proteome</keyword>
<dbReference type="Gene3D" id="3.40.710.10">
    <property type="entry name" value="DD-peptidase/beta-lactamase superfamily"/>
    <property type="match status" value="1"/>
</dbReference>
<proteinExistence type="predicted"/>
<dbReference type="InterPro" id="IPR001466">
    <property type="entry name" value="Beta-lactam-related"/>
</dbReference>
<dbReference type="PANTHER" id="PTHR43283:SF7">
    <property type="entry name" value="BETA-LACTAMASE-RELATED DOMAIN-CONTAINING PROTEIN"/>
    <property type="match status" value="1"/>
</dbReference>
<evidence type="ECO:0000259" key="1">
    <source>
        <dbReference type="Pfam" id="PF00144"/>
    </source>
</evidence>
<dbReference type="PANTHER" id="PTHR43283">
    <property type="entry name" value="BETA-LACTAMASE-RELATED"/>
    <property type="match status" value="1"/>
</dbReference>
<dbReference type="InterPro" id="IPR050789">
    <property type="entry name" value="Diverse_Enzym_Activities"/>
</dbReference>
<dbReference type="EMBL" id="JAVDSB010000004">
    <property type="protein sequence ID" value="MDR6551937.1"/>
    <property type="molecule type" value="Genomic_DNA"/>
</dbReference>
<dbReference type="RefSeq" id="WP_310499488.1">
    <property type="nucleotide sequence ID" value="NZ_JAVDSB010000004.1"/>
</dbReference>
<evidence type="ECO:0000313" key="3">
    <source>
        <dbReference type="Proteomes" id="UP001267290"/>
    </source>
</evidence>
<reference evidence="2 3" key="1">
    <citation type="submission" date="2023-07" db="EMBL/GenBank/DDBJ databases">
        <title>Sorghum-associated microbial communities from plants grown in Nebraska, USA.</title>
        <authorList>
            <person name="Schachtman D."/>
        </authorList>
    </citation>
    <scope>NUCLEOTIDE SEQUENCE [LARGE SCALE GENOMIC DNA]</scope>
    <source>
        <strain evidence="2 3">CC258</strain>
    </source>
</reference>
<accession>A0ABU1NWS8</accession>